<sequence>MRLTRFTLPLLSATFLTALTGCGGGGSSNSATPLPTATITDVQATSSLAYYHYATFTVNGQNLSSSGGVTLSDRNGKCQTTPTLLAGNTDTAAQFKCALLGSGALVFDVKDTSGAVLFSTPTFTVPEPKVRIATSKGNIDLQLNPTAAPTTVQNFFGYVYGTAASPNFYANTIFHRVISNFMIQGGGFTTGVTGPVQKAPLFNPITLESNNGLKNLRGTIAMARTNVANSATSQFFINHINNTSLDYNSAVTTPNGYAVFGTIVAGDTASFATLDAIAAVATQTTANGYANVPVTDVTITSVTQTQ</sequence>
<dbReference type="EC" id="5.2.1.8" evidence="2"/>
<feature type="signal peptide" evidence="5">
    <location>
        <begin position="1"/>
        <end position="18"/>
    </location>
</feature>
<dbReference type="RefSeq" id="WP_009453246.1">
    <property type="nucleotide sequence ID" value="NZ_JH660672.1"/>
</dbReference>
<keyword evidence="4 7" id="KW-0413">Isomerase</keyword>
<evidence type="ECO:0000259" key="6">
    <source>
        <dbReference type="PROSITE" id="PS50072"/>
    </source>
</evidence>
<reference evidence="7 8" key="1">
    <citation type="submission" date="2012-04" db="EMBL/GenBank/DDBJ databases">
        <title>Improved High-Quality Draft sequence of Leptothrix ochracea L12.</title>
        <authorList>
            <consortium name="US DOE Joint Genome Institute"/>
            <person name="Lucas S."/>
            <person name="Han J."/>
            <person name="Lapidus A."/>
            <person name="Cheng J.-F."/>
            <person name="Goodwin L."/>
            <person name="Pitluck S."/>
            <person name="Peters L."/>
            <person name="Zeytun A."/>
            <person name="Detter J.C."/>
            <person name="Han C."/>
            <person name="Tapia R."/>
            <person name="Land M."/>
            <person name="Hauser L."/>
            <person name="Kyrpides N."/>
            <person name="Ivanova N."/>
            <person name="Pagani I."/>
            <person name="Stepanauskas R."/>
            <person name="Masland D."/>
            <person name="Poulton N."/>
            <person name="Emerson D."/>
            <person name="Fleming E."/>
            <person name="Woyke T."/>
        </authorList>
    </citation>
    <scope>NUCLEOTIDE SEQUENCE [LARGE SCALE GENOMIC DNA]</scope>
    <source>
        <strain evidence="7 8">L12</strain>
    </source>
</reference>
<dbReference type="Pfam" id="PF00160">
    <property type="entry name" value="Pro_isomerase"/>
    <property type="match status" value="1"/>
</dbReference>
<gene>
    <name evidence="7" type="ORF">LepocDRAFT_00003800</name>
</gene>
<dbReference type="PANTHER" id="PTHR43246">
    <property type="entry name" value="PEPTIDYL-PROLYL CIS-TRANS ISOMERASE CYP38, CHLOROPLASTIC"/>
    <property type="match status" value="1"/>
</dbReference>
<evidence type="ECO:0000313" key="8">
    <source>
        <dbReference type="Proteomes" id="UP000053899"/>
    </source>
</evidence>
<dbReference type="HOGENOM" id="CLU_908514_0_0_4"/>
<organism evidence="7 8">
    <name type="scientific">Leptothrix ochracea L12</name>
    <dbReference type="NCBI Taxonomy" id="735332"/>
    <lineage>
        <taxon>Bacteria</taxon>
        <taxon>Pseudomonadati</taxon>
        <taxon>Pseudomonadota</taxon>
        <taxon>Betaproteobacteria</taxon>
        <taxon>Burkholderiales</taxon>
        <taxon>Sphaerotilaceae</taxon>
        <taxon>Leptothrix</taxon>
    </lineage>
</organism>
<evidence type="ECO:0000256" key="2">
    <source>
        <dbReference type="ARBA" id="ARBA00013194"/>
    </source>
</evidence>
<protein>
    <recommendedName>
        <fullName evidence="2">peptidylprolyl isomerase</fullName>
        <ecNumber evidence="2">5.2.1.8</ecNumber>
    </recommendedName>
</protein>
<accession>I4Z605</accession>
<feature type="domain" description="PPIase cyclophilin-type" evidence="6">
    <location>
        <begin position="137"/>
        <end position="304"/>
    </location>
</feature>
<dbReference type="GO" id="GO:0006457">
    <property type="term" value="P:protein folding"/>
    <property type="evidence" value="ECO:0007669"/>
    <property type="project" value="InterPro"/>
</dbReference>
<feature type="chain" id="PRO_5003698283" description="peptidylprolyl isomerase" evidence="5">
    <location>
        <begin position="19"/>
        <end position="306"/>
    </location>
</feature>
<dbReference type="PROSITE" id="PS00170">
    <property type="entry name" value="CSA_PPIASE_1"/>
    <property type="match status" value="1"/>
</dbReference>
<evidence type="ECO:0000256" key="4">
    <source>
        <dbReference type="ARBA" id="ARBA00023235"/>
    </source>
</evidence>
<dbReference type="Gene3D" id="2.40.100.10">
    <property type="entry name" value="Cyclophilin-like"/>
    <property type="match status" value="1"/>
</dbReference>
<evidence type="ECO:0000256" key="3">
    <source>
        <dbReference type="ARBA" id="ARBA00023110"/>
    </source>
</evidence>
<dbReference type="GeneID" id="92352423"/>
<dbReference type="PROSITE" id="PS51257">
    <property type="entry name" value="PROKAR_LIPOPROTEIN"/>
    <property type="match status" value="1"/>
</dbReference>
<dbReference type="SUPFAM" id="SSF50891">
    <property type="entry name" value="Cyclophilin-like"/>
    <property type="match status" value="1"/>
</dbReference>
<dbReference type="PROSITE" id="PS50072">
    <property type="entry name" value="CSA_PPIASE_2"/>
    <property type="match status" value="1"/>
</dbReference>
<dbReference type="OrthoDB" id="8901157at2"/>
<keyword evidence="8" id="KW-1185">Reference proteome</keyword>
<evidence type="ECO:0000256" key="1">
    <source>
        <dbReference type="ARBA" id="ARBA00007365"/>
    </source>
</evidence>
<proteinExistence type="inferred from homology"/>
<keyword evidence="3" id="KW-0697">Rotamase</keyword>
<keyword evidence="5" id="KW-0732">Signal</keyword>
<dbReference type="InterPro" id="IPR029000">
    <property type="entry name" value="Cyclophilin-like_dom_sf"/>
</dbReference>
<dbReference type="EMBL" id="JH660672">
    <property type="protein sequence ID" value="EIM31647.1"/>
    <property type="molecule type" value="Genomic_DNA"/>
</dbReference>
<dbReference type="InterPro" id="IPR044665">
    <property type="entry name" value="E_coli_cyclophilin_A-like"/>
</dbReference>
<evidence type="ECO:0000313" key="7">
    <source>
        <dbReference type="EMBL" id="EIM31647.1"/>
    </source>
</evidence>
<name>I4Z605_9BURK</name>
<dbReference type="InterPro" id="IPR002130">
    <property type="entry name" value="Cyclophilin-type_PPIase_dom"/>
</dbReference>
<comment type="similarity">
    <text evidence="1">Belongs to the cyclophilin-type PPIase family.</text>
</comment>
<dbReference type="AlphaFoldDB" id="I4Z605"/>
<dbReference type="PRINTS" id="PR00153">
    <property type="entry name" value="CSAPPISMRASE"/>
</dbReference>
<dbReference type="GO" id="GO:0003755">
    <property type="term" value="F:peptidyl-prolyl cis-trans isomerase activity"/>
    <property type="evidence" value="ECO:0007669"/>
    <property type="project" value="UniProtKB-KW"/>
</dbReference>
<evidence type="ECO:0000256" key="5">
    <source>
        <dbReference type="SAM" id="SignalP"/>
    </source>
</evidence>
<dbReference type="Proteomes" id="UP000053899">
    <property type="component" value="Unassembled WGS sequence"/>
</dbReference>
<dbReference type="InterPro" id="IPR020892">
    <property type="entry name" value="Cyclophilin-type_PPIase_CS"/>
</dbReference>